<organism evidence="11 12">
    <name type="scientific">Bilifractor porci</name>
    <dbReference type="NCBI Taxonomy" id="2606636"/>
    <lineage>
        <taxon>Bacteria</taxon>
        <taxon>Bacillati</taxon>
        <taxon>Bacillota</taxon>
        <taxon>Clostridia</taxon>
        <taxon>Lachnospirales</taxon>
        <taxon>Lachnospiraceae</taxon>
        <taxon>Bilifractor</taxon>
    </lineage>
</organism>
<dbReference type="RefSeq" id="WP_154458621.1">
    <property type="nucleotide sequence ID" value="NZ_VUMV01000008.1"/>
</dbReference>
<accession>A0A7X2TQD7</accession>
<keyword evidence="8" id="KW-0460">Magnesium</keyword>
<evidence type="ECO:0000256" key="1">
    <source>
        <dbReference type="ARBA" id="ARBA00001946"/>
    </source>
</evidence>
<evidence type="ECO:0000256" key="5">
    <source>
        <dbReference type="ARBA" id="ARBA00022723"/>
    </source>
</evidence>
<dbReference type="Pfam" id="PF01909">
    <property type="entry name" value="NTP_transf_2"/>
    <property type="match status" value="1"/>
</dbReference>
<dbReference type="EMBL" id="VUMV01000008">
    <property type="protein sequence ID" value="MST82706.1"/>
    <property type="molecule type" value="Genomic_DNA"/>
</dbReference>
<dbReference type="PANTHER" id="PTHR33571">
    <property type="entry name" value="SSL8005 PROTEIN"/>
    <property type="match status" value="1"/>
</dbReference>
<evidence type="ECO:0000313" key="12">
    <source>
        <dbReference type="Proteomes" id="UP000466864"/>
    </source>
</evidence>
<feature type="domain" description="Polymerase nucleotidyl transferase" evidence="10">
    <location>
        <begin position="13"/>
        <end position="100"/>
    </location>
</feature>
<protein>
    <submittedName>
        <fullName evidence="11">Nucleotidyltransferase domain-containing protein</fullName>
    </submittedName>
</protein>
<evidence type="ECO:0000313" key="11">
    <source>
        <dbReference type="EMBL" id="MST82706.1"/>
    </source>
</evidence>
<gene>
    <name evidence="11" type="ORF">FYJ60_10290</name>
</gene>
<comment type="caution">
    <text evidence="11">The sequence shown here is derived from an EMBL/GenBank/DDBJ whole genome shotgun (WGS) entry which is preliminary data.</text>
</comment>
<dbReference type="GO" id="GO:0005524">
    <property type="term" value="F:ATP binding"/>
    <property type="evidence" value="ECO:0007669"/>
    <property type="project" value="UniProtKB-KW"/>
</dbReference>
<proteinExistence type="inferred from homology"/>
<evidence type="ECO:0000256" key="7">
    <source>
        <dbReference type="ARBA" id="ARBA00022840"/>
    </source>
</evidence>
<name>A0A7X2TQD7_9FIRM</name>
<keyword evidence="7" id="KW-0067">ATP-binding</keyword>
<evidence type="ECO:0000256" key="2">
    <source>
        <dbReference type="ARBA" id="ARBA00022649"/>
    </source>
</evidence>
<dbReference type="SUPFAM" id="SSF81301">
    <property type="entry name" value="Nucleotidyltransferase"/>
    <property type="match status" value="1"/>
</dbReference>
<dbReference type="PANTHER" id="PTHR33571:SF14">
    <property type="entry name" value="PROTEIN ADENYLYLTRANSFERASE MJ0435-RELATED"/>
    <property type="match status" value="1"/>
</dbReference>
<dbReference type="InterPro" id="IPR043519">
    <property type="entry name" value="NT_sf"/>
</dbReference>
<sequence>MNTNKNILTVEEIEEVAKPLAKKYHIAEVYLFGSYARGTATEESDIDLLVLGGNNFIPTKLFSFAEELRRILQKDIDGYEIREINVESDFYEEVMRERRLVA</sequence>
<evidence type="ECO:0000256" key="9">
    <source>
        <dbReference type="ARBA" id="ARBA00038276"/>
    </source>
</evidence>
<comment type="cofactor">
    <cofactor evidence="1">
        <name>Mg(2+)</name>
        <dbReference type="ChEBI" id="CHEBI:18420"/>
    </cofactor>
</comment>
<evidence type="ECO:0000256" key="8">
    <source>
        <dbReference type="ARBA" id="ARBA00022842"/>
    </source>
</evidence>
<keyword evidence="4" id="KW-0548">Nucleotidyltransferase</keyword>
<comment type="similarity">
    <text evidence="9">Belongs to the MntA antitoxin family.</text>
</comment>
<reference evidence="11 12" key="1">
    <citation type="submission" date="2019-08" db="EMBL/GenBank/DDBJ databases">
        <title>In-depth cultivation of the pig gut microbiome towards novel bacterial diversity and tailored functional studies.</title>
        <authorList>
            <person name="Wylensek D."/>
            <person name="Hitch T.C.A."/>
            <person name="Clavel T."/>
        </authorList>
    </citation>
    <scope>NUCLEOTIDE SEQUENCE [LARGE SCALE GENOMIC DNA]</scope>
    <source>
        <strain evidence="11 12">Oil+RF-744-WCA-WT-13</strain>
    </source>
</reference>
<dbReference type="GO" id="GO:0046872">
    <property type="term" value="F:metal ion binding"/>
    <property type="evidence" value="ECO:0007669"/>
    <property type="project" value="UniProtKB-KW"/>
</dbReference>
<dbReference type="Gene3D" id="3.30.460.10">
    <property type="entry name" value="Beta Polymerase, domain 2"/>
    <property type="match status" value="1"/>
</dbReference>
<dbReference type="CDD" id="cd05403">
    <property type="entry name" value="NT_KNTase_like"/>
    <property type="match status" value="1"/>
</dbReference>
<dbReference type="InterPro" id="IPR002934">
    <property type="entry name" value="Polymerase_NTP_transf_dom"/>
</dbReference>
<evidence type="ECO:0000256" key="4">
    <source>
        <dbReference type="ARBA" id="ARBA00022695"/>
    </source>
</evidence>
<keyword evidence="12" id="KW-1185">Reference proteome</keyword>
<evidence type="ECO:0000256" key="6">
    <source>
        <dbReference type="ARBA" id="ARBA00022741"/>
    </source>
</evidence>
<keyword evidence="2" id="KW-1277">Toxin-antitoxin system</keyword>
<evidence type="ECO:0000259" key="10">
    <source>
        <dbReference type="Pfam" id="PF01909"/>
    </source>
</evidence>
<dbReference type="Proteomes" id="UP000466864">
    <property type="component" value="Unassembled WGS sequence"/>
</dbReference>
<keyword evidence="5" id="KW-0479">Metal-binding</keyword>
<evidence type="ECO:0000256" key="3">
    <source>
        <dbReference type="ARBA" id="ARBA00022679"/>
    </source>
</evidence>
<dbReference type="InterPro" id="IPR052038">
    <property type="entry name" value="Type-VII_TA_antitoxin"/>
</dbReference>
<keyword evidence="3 11" id="KW-0808">Transferase</keyword>
<dbReference type="AlphaFoldDB" id="A0A7X2TQD7"/>
<dbReference type="GO" id="GO:0016779">
    <property type="term" value="F:nucleotidyltransferase activity"/>
    <property type="evidence" value="ECO:0007669"/>
    <property type="project" value="UniProtKB-KW"/>
</dbReference>
<keyword evidence="6" id="KW-0547">Nucleotide-binding</keyword>